<dbReference type="AlphaFoldDB" id="A0A9X8UH69"/>
<dbReference type="Gene3D" id="1.10.3730.10">
    <property type="entry name" value="ProC C-terminal domain-like"/>
    <property type="match status" value="1"/>
</dbReference>
<evidence type="ECO:0000256" key="4">
    <source>
        <dbReference type="ARBA" id="ARBA00023002"/>
    </source>
</evidence>
<keyword evidence="2 6" id="KW-0641">Proline biosynthesis</keyword>
<feature type="binding site" evidence="8">
    <location>
        <begin position="71"/>
        <end position="74"/>
    </location>
    <ligand>
        <name>NADP(+)</name>
        <dbReference type="ChEBI" id="CHEBI:58349"/>
    </ligand>
</feature>
<dbReference type="Proteomes" id="UP000294682">
    <property type="component" value="Unassembled WGS sequence"/>
</dbReference>
<evidence type="ECO:0000256" key="7">
    <source>
        <dbReference type="NCBIfam" id="TIGR00112"/>
    </source>
</evidence>
<dbReference type="FunFam" id="1.10.3730.10:FF:000001">
    <property type="entry name" value="Pyrroline-5-carboxylate reductase"/>
    <property type="match status" value="1"/>
</dbReference>
<evidence type="ECO:0000256" key="3">
    <source>
        <dbReference type="ARBA" id="ARBA00022857"/>
    </source>
</evidence>
<evidence type="ECO:0000259" key="10">
    <source>
        <dbReference type="Pfam" id="PF14748"/>
    </source>
</evidence>
<comment type="pathway">
    <text evidence="6">Amino-acid biosynthesis; L-proline biosynthesis; L-proline from L-glutamate 5-semialdehyde: step 1/1.</text>
</comment>
<comment type="similarity">
    <text evidence="1 6">Belongs to the pyrroline-5-carboxylate reductase family.</text>
</comment>
<dbReference type="InterPro" id="IPR028939">
    <property type="entry name" value="P5C_Rdtase_cat_N"/>
</dbReference>
<accession>A0A9X8UH69</accession>
<dbReference type="PANTHER" id="PTHR11645:SF0">
    <property type="entry name" value="PYRROLINE-5-CARBOXYLATE REDUCTASE 3"/>
    <property type="match status" value="1"/>
</dbReference>
<evidence type="ECO:0000256" key="6">
    <source>
        <dbReference type="HAMAP-Rule" id="MF_01925"/>
    </source>
</evidence>
<dbReference type="SUPFAM" id="SSF51735">
    <property type="entry name" value="NAD(P)-binding Rossmann-fold domains"/>
    <property type="match status" value="1"/>
</dbReference>
<dbReference type="Gene3D" id="3.40.50.720">
    <property type="entry name" value="NAD(P)-binding Rossmann-like Domain"/>
    <property type="match status" value="1"/>
</dbReference>
<comment type="subcellular location">
    <subcellularLocation>
        <location evidence="6">Cytoplasm</location>
    </subcellularLocation>
</comment>
<dbReference type="NCBIfam" id="TIGR00112">
    <property type="entry name" value="proC"/>
    <property type="match status" value="1"/>
</dbReference>
<feature type="domain" description="Pyrroline-5-carboxylate reductase dimerisation" evidence="10">
    <location>
        <begin position="163"/>
        <end position="259"/>
    </location>
</feature>
<dbReference type="SUPFAM" id="SSF48179">
    <property type="entry name" value="6-phosphogluconate dehydrogenase C-terminal domain-like"/>
    <property type="match status" value="1"/>
</dbReference>
<dbReference type="HAMAP" id="MF_01925">
    <property type="entry name" value="P5C_reductase"/>
    <property type="match status" value="1"/>
</dbReference>
<gene>
    <name evidence="6" type="primary">proC</name>
    <name evidence="11" type="ORF">EDD78_11357</name>
</gene>
<protein>
    <recommendedName>
        <fullName evidence="6 7">Pyrroline-5-carboxylate reductase</fullName>
        <shortName evidence="6">P5C reductase</shortName>
        <shortName evidence="6">P5CR</shortName>
        <ecNumber evidence="6 7">1.5.1.2</ecNumber>
    </recommendedName>
    <alternativeName>
        <fullName evidence="6">PCA reductase</fullName>
    </alternativeName>
</protein>
<evidence type="ECO:0000256" key="1">
    <source>
        <dbReference type="ARBA" id="ARBA00005525"/>
    </source>
</evidence>
<evidence type="ECO:0000256" key="5">
    <source>
        <dbReference type="ARBA" id="ARBA00058118"/>
    </source>
</evidence>
<feature type="binding site" evidence="8">
    <location>
        <begin position="9"/>
        <end position="14"/>
    </location>
    <ligand>
        <name>NADP(+)</name>
        <dbReference type="ChEBI" id="CHEBI:58349"/>
    </ligand>
</feature>
<keyword evidence="3 6" id="KW-0521">NADP</keyword>
<dbReference type="PANTHER" id="PTHR11645">
    <property type="entry name" value="PYRROLINE-5-CARBOXYLATE REDUCTASE"/>
    <property type="match status" value="1"/>
</dbReference>
<name>A0A9X8UH69_9FIRM</name>
<dbReference type="RefSeq" id="WP_079697896.1">
    <property type="nucleotide sequence ID" value="NZ_SLUK01000013.1"/>
</dbReference>
<evidence type="ECO:0000256" key="2">
    <source>
        <dbReference type="ARBA" id="ARBA00022650"/>
    </source>
</evidence>
<keyword evidence="12" id="KW-1185">Reference proteome</keyword>
<organism evidence="11 12">
    <name type="scientific">Harryflintia acetispora</name>
    <dbReference type="NCBI Taxonomy" id="1849041"/>
    <lineage>
        <taxon>Bacteria</taxon>
        <taxon>Bacillati</taxon>
        <taxon>Bacillota</taxon>
        <taxon>Clostridia</taxon>
        <taxon>Eubacteriales</taxon>
        <taxon>Oscillospiraceae</taxon>
        <taxon>Harryflintia</taxon>
    </lineage>
</organism>
<dbReference type="InterPro" id="IPR029036">
    <property type="entry name" value="P5CR_dimer"/>
</dbReference>
<proteinExistence type="inferred from homology"/>
<evidence type="ECO:0000313" key="11">
    <source>
        <dbReference type="EMBL" id="TCL41583.1"/>
    </source>
</evidence>
<keyword evidence="6" id="KW-0028">Amino-acid biosynthesis</keyword>
<dbReference type="GO" id="GO:0004735">
    <property type="term" value="F:pyrroline-5-carboxylate reductase activity"/>
    <property type="evidence" value="ECO:0007669"/>
    <property type="project" value="UniProtKB-UniRule"/>
</dbReference>
<comment type="caution">
    <text evidence="11">The sequence shown here is derived from an EMBL/GenBank/DDBJ whole genome shotgun (WGS) entry which is preliminary data.</text>
</comment>
<dbReference type="InterPro" id="IPR036291">
    <property type="entry name" value="NAD(P)-bd_dom_sf"/>
</dbReference>
<dbReference type="EC" id="1.5.1.2" evidence="6 7"/>
<feature type="domain" description="Pyrroline-5-carboxylate reductase catalytic N-terminal" evidence="9">
    <location>
        <begin position="5"/>
        <end position="99"/>
    </location>
</feature>
<evidence type="ECO:0000259" key="9">
    <source>
        <dbReference type="Pfam" id="PF03807"/>
    </source>
</evidence>
<dbReference type="GO" id="GO:0055129">
    <property type="term" value="P:L-proline biosynthetic process"/>
    <property type="evidence" value="ECO:0007669"/>
    <property type="project" value="UniProtKB-UniRule"/>
</dbReference>
<keyword evidence="4 6" id="KW-0560">Oxidoreductase</keyword>
<comment type="function">
    <text evidence="5 6">Catalyzes the reduction of 1-pyrroline-5-carboxylate (PCA) to L-proline.</text>
</comment>
<dbReference type="OrthoDB" id="9805754at2"/>
<dbReference type="InterPro" id="IPR000304">
    <property type="entry name" value="Pyrroline-COOH_reductase"/>
</dbReference>
<dbReference type="PIRSF" id="PIRSF000193">
    <property type="entry name" value="Pyrrol-5-carb_rd"/>
    <property type="match status" value="1"/>
</dbReference>
<dbReference type="Pfam" id="PF03807">
    <property type="entry name" value="F420_oxidored"/>
    <property type="match status" value="1"/>
</dbReference>
<dbReference type="Pfam" id="PF14748">
    <property type="entry name" value="P5CR_dimer"/>
    <property type="match status" value="1"/>
</dbReference>
<evidence type="ECO:0000256" key="8">
    <source>
        <dbReference type="PIRSR" id="PIRSR000193-1"/>
    </source>
</evidence>
<dbReference type="GO" id="GO:0005737">
    <property type="term" value="C:cytoplasm"/>
    <property type="evidence" value="ECO:0007669"/>
    <property type="project" value="UniProtKB-SubCell"/>
</dbReference>
<comment type="catalytic activity">
    <reaction evidence="6">
        <text>L-proline + NADP(+) = (S)-1-pyrroline-5-carboxylate + NADPH + 2 H(+)</text>
        <dbReference type="Rhea" id="RHEA:14109"/>
        <dbReference type="ChEBI" id="CHEBI:15378"/>
        <dbReference type="ChEBI" id="CHEBI:17388"/>
        <dbReference type="ChEBI" id="CHEBI:57783"/>
        <dbReference type="ChEBI" id="CHEBI:58349"/>
        <dbReference type="ChEBI" id="CHEBI:60039"/>
        <dbReference type="EC" id="1.5.1.2"/>
    </reaction>
</comment>
<reference evidence="11 12" key="1">
    <citation type="submission" date="2019-03" db="EMBL/GenBank/DDBJ databases">
        <title>Genomic Encyclopedia of Type Strains, Phase IV (KMG-IV): sequencing the most valuable type-strain genomes for metagenomic binning, comparative biology and taxonomic classification.</title>
        <authorList>
            <person name="Goeker M."/>
        </authorList>
    </citation>
    <scope>NUCLEOTIDE SEQUENCE [LARGE SCALE GENOMIC DNA]</scope>
    <source>
        <strain evidence="11 12">DSM 100433</strain>
    </source>
</reference>
<evidence type="ECO:0000313" key="12">
    <source>
        <dbReference type="Proteomes" id="UP000294682"/>
    </source>
</evidence>
<keyword evidence="6" id="KW-0963">Cytoplasm</keyword>
<comment type="catalytic activity">
    <reaction evidence="6">
        <text>L-proline + NAD(+) = (S)-1-pyrroline-5-carboxylate + NADH + 2 H(+)</text>
        <dbReference type="Rhea" id="RHEA:14105"/>
        <dbReference type="ChEBI" id="CHEBI:15378"/>
        <dbReference type="ChEBI" id="CHEBI:17388"/>
        <dbReference type="ChEBI" id="CHEBI:57540"/>
        <dbReference type="ChEBI" id="CHEBI:57945"/>
        <dbReference type="ChEBI" id="CHEBI:60039"/>
        <dbReference type="EC" id="1.5.1.2"/>
    </reaction>
</comment>
<sequence>MENYKIGFIGFGNMAQALADGLLLKKAVAPQDLYACAKDYEKLRQNCAQRGINPCRDAQEVAQETDMVIIAVKPHLVAEVLSPIREVLHERAVVSVAAGYPFERYEEVLLPGTRHLSTIPNTPVSVGEGIIVCERRHSLSGEDYRHFERIFSQVGLVQPVETSQLGVAGTVSGCGPAFASMFLEALADAGVKHGLPRALSYRLASQMIVGTGALQLQSGAHPGAMKDAVCSPGGTTIKGVAALERGGLRAAVLDAIDAIEGK</sequence>
<dbReference type="EMBL" id="SLUK01000013">
    <property type="protein sequence ID" value="TCL41583.1"/>
    <property type="molecule type" value="Genomic_DNA"/>
</dbReference>
<dbReference type="InterPro" id="IPR008927">
    <property type="entry name" value="6-PGluconate_DH-like_C_sf"/>
</dbReference>